<dbReference type="InterPro" id="IPR009061">
    <property type="entry name" value="DNA-bd_dom_put_sf"/>
</dbReference>
<sequence>MARAFLTLDEFLEEMDVARSTFFRWKALGQAPRHYKMPNRQIRIRRTDLDAWLSTCEEPQAA</sequence>
<dbReference type="Proteomes" id="UP000677082">
    <property type="component" value="Unassembled WGS sequence"/>
</dbReference>
<organism evidence="1 2">
    <name type="scientific">Paractinoplanes toevensis</name>
    <dbReference type="NCBI Taxonomy" id="571911"/>
    <lineage>
        <taxon>Bacteria</taxon>
        <taxon>Bacillati</taxon>
        <taxon>Actinomycetota</taxon>
        <taxon>Actinomycetes</taxon>
        <taxon>Micromonosporales</taxon>
        <taxon>Micromonosporaceae</taxon>
        <taxon>Paractinoplanes</taxon>
    </lineage>
</organism>
<dbReference type="EMBL" id="BOQN01000175">
    <property type="protein sequence ID" value="GIM98014.1"/>
    <property type="molecule type" value="Genomic_DNA"/>
</dbReference>
<accession>A0A919WD39</accession>
<protein>
    <submittedName>
        <fullName evidence="1">Excisionase</fullName>
    </submittedName>
</protein>
<name>A0A919WD39_9ACTN</name>
<keyword evidence="2" id="KW-1185">Reference proteome</keyword>
<evidence type="ECO:0000313" key="1">
    <source>
        <dbReference type="EMBL" id="GIM98014.1"/>
    </source>
</evidence>
<proteinExistence type="predicted"/>
<dbReference type="AlphaFoldDB" id="A0A919WD39"/>
<evidence type="ECO:0000313" key="2">
    <source>
        <dbReference type="Proteomes" id="UP000677082"/>
    </source>
</evidence>
<dbReference type="RefSeq" id="WP_213013633.1">
    <property type="nucleotide sequence ID" value="NZ_BOQN01000175.1"/>
</dbReference>
<comment type="caution">
    <text evidence="1">The sequence shown here is derived from an EMBL/GenBank/DDBJ whole genome shotgun (WGS) entry which is preliminary data.</text>
</comment>
<reference evidence="1 2" key="1">
    <citation type="submission" date="2021-03" db="EMBL/GenBank/DDBJ databases">
        <title>Whole genome shotgun sequence of Actinoplanes toevensis NBRC 105298.</title>
        <authorList>
            <person name="Komaki H."/>
            <person name="Tamura T."/>
        </authorList>
    </citation>
    <scope>NUCLEOTIDE SEQUENCE [LARGE SCALE GENOMIC DNA]</scope>
    <source>
        <strain evidence="1 2">NBRC 105298</strain>
    </source>
</reference>
<gene>
    <name evidence="1" type="ORF">Ato02nite_098070</name>
</gene>
<dbReference type="SUPFAM" id="SSF46955">
    <property type="entry name" value="Putative DNA-binding domain"/>
    <property type="match status" value="1"/>
</dbReference>